<dbReference type="Proteomes" id="UP000248405">
    <property type="component" value="Unassembled WGS sequence"/>
</dbReference>
<gene>
    <name evidence="1" type="ORF">BO88DRAFT_464535</name>
</gene>
<sequence>MLPNVVVTIGDDTLVRMLLGHGAENGLEHHNGASRTRSQPAIADALVSGHSSTVRVLSDHGTNIQGRCIEAGQLVLYKVNTGHLTMLQLLLENEADVSSPLHPVYPLRNAAYSRELSADIVRFMLDYGAKRQRLIMAMNAQLLLERGAVFPWDAIPSAASHTTPDFIRLLIQYGNISNIEWLRQGIRRRWLDMLQLILQEGNLGITQSCIIQQSGAAIKASRKEGHKQYAGLRRNKFISPRTVISPSSVQGNFEDAADDILRYGIDMRAVVDAVDSEGGALLDIV</sequence>
<dbReference type="Gene3D" id="1.25.40.20">
    <property type="entry name" value="Ankyrin repeat-containing domain"/>
    <property type="match status" value="1"/>
</dbReference>
<dbReference type="RefSeq" id="XP_025561605.1">
    <property type="nucleotide sequence ID" value="XM_025711327.1"/>
</dbReference>
<proteinExistence type="predicted"/>
<name>A0A319B7D2_ASPVC</name>
<dbReference type="OrthoDB" id="20872at2759"/>
<accession>A0A319B7D2</accession>
<evidence type="ECO:0000313" key="2">
    <source>
        <dbReference type="Proteomes" id="UP000248405"/>
    </source>
</evidence>
<keyword evidence="2" id="KW-1185">Reference proteome</keyword>
<organism evidence="1 2">
    <name type="scientific">Aspergillus vadensis (strain CBS 113365 / IMI 142717 / IBT 24658)</name>
    <dbReference type="NCBI Taxonomy" id="1448311"/>
    <lineage>
        <taxon>Eukaryota</taxon>
        <taxon>Fungi</taxon>
        <taxon>Dikarya</taxon>
        <taxon>Ascomycota</taxon>
        <taxon>Pezizomycotina</taxon>
        <taxon>Eurotiomycetes</taxon>
        <taxon>Eurotiomycetidae</taxon>
        <taxon>Eurotiales</taxon>
        <taxon>Aspergillaceae</taxon>
        <taxon>Aspergillus</taxon>
        <taxon>Aspergillus subgen. Circumdati</taxon>
    </lineage>
</organism>
<reference evidence="1" key="1">
    <citation type="submission" date="2016-12" db="EMBL/GenBank/DDBJ databases">
        <title>The genomes of Aspergillus section Nigri reveals drivers in fungal speciation.</title>
        <authorList>
            <consortium name="DOE Joint Genome Institute"/>
            <person name="Vesth T.C."/>
            <person name="Nybo J."/>
            <person name="Theobald S."/>
            <person name="Brandl J."/>
            <person name="Frisvad J.C."/>
            <person name="Nielsen K.F."/>
            <person name="Lyhne E.K."/>
            <person name="Kogle M.E."/>
            <person name="Kuo A."/>
            <person name="Riley R."/>
            <person name="Clum A."/>
            <person name="Nolan M."/>
            <person name="Lipzen A."/>
            <person name="Salamov A."/>
            <person name="Henrissat B."/>
            <person name="Wiebenga A."/>
            <person name="De Vries R.P."/>
            <person name="Grigoriev I.V."/>
            <person name="Mortensen U.H."/>
            <person name="Andersen M.R."/>
            <person name="Baker S.E."/>
        </authorList>
    </citation>
    <scope>NUCLEOTIDE SEQUENCE [LARGE SCALE GENOMIC DNA]</scope>
    <source>
        <strain evidence="1">CBS 113365</strain>
    </source>
</reference>
<evidence type="ECO:0000313" key="1">
    <source>
        <dbReference type="EMBL" id="PYH67811.1"/>
    </source>
</evidence>
<protein>
    <submittedName>
        <fullName evidence="1">Uncharacterized protein</fullName>
    </submittedName>
</protein>
<dbReference type="EMBL" id="KZ821628">
    <property type="protein sequence ID" value="PYH67811.1"/>
    <property type="molecule type" value="Genomic_DNA"/>
</dbReference>
<dbReference type="AlphaFoldDB" id="A0A319B7D2"/>
<dbReference type="InterPro" id="IPR036770">
    <property type="entry name" value="Ankyrin_rpt-contain_sf"/>
</dbReference>
<dbReference type="SUPFAM" id="SSF48403">
    <property type="entry name" value="Ankyrin repeat"/>
    <property type="match status" value="1"/>
</dbReference>
<dbReference type="GeneID" id="37215919"/>